<reference evidence="10" key="1">
    <citation type="submission" date="2022-01" db="EMBL/GenBank/DDBJ databases">
        <authorList>
            <person name="Karlyshev A.V."/>
            <person name="Jaspars M."/>
        </authorList>
    </citation>
    <scope>NUCLEOTIDE SEQUENCE</scope>
    <source>
        <strain evidence="10">AGSA3-2</strain>
    </source>
</reference>
<comment type="catalytic activity">
    <reaction evidence="8">
        <text>arsenic triglutathione + 3 [thioredoxin]-dithiol + 3 S-adenosyl-L-methionine = trimethylarsine + 3 [thioredoxin]-disulfide + 3 glutathione + 3 S-adenosyl-L-homocysteine + 3 H(+)</text>
        <dbReference type="Rhea" id="RHEA:69432"/>
        <dbReference type="Rhea" id="RHEA-COMP:10698"/>
        <dbReference type="Rhea" id="RHEA-COMP:10700"/>
        <dbReference type="ChEBI" id="CHEBI:15378"/>
        <dbReference type="ChEBI" id="CHEBI:27130"/>
        <dbReference type="ChEBI" id="CHEBI:29950"/>
        <dbReference type="ChEBI" id="CHEBI:50058"/>
        <dbReference type="ChEBI" id="CHEBI:57856"/>
        <dbReference type="ChEBI" id="CHEBI:57925"/>
        <dbReference type="ChEBI" id="CHEBI:59789"/>
        <dbReference type="ChEBI" id="CHEBI:183640"/>
        <dbReference type="EC" id="2.1.1.137"/>
    </reaction>
</comment>
<dbReference type="GO" id="GO:0032259">
    <property type="term" value="P:methylation"/>
    <property type="evidence" value="ECO:0007669"/>
    <property type="project" value="UniProtKB-KW"/>
</dbReference>
<dbReference type="InterPro" id="IPR025714">
    <property type="entry name" value="Methyltranfer_dom"/>
</dbReference>
<organism evidence="10 11">
    <name type="scientific">Alloalcanivorax xenomutans</name>
    <dbReference type="NCBI Taxonomy" id="1094342"/>
    <lineage>
        <taxon>Bacteria</taxon>
        <taxon>Pseudomonadati</taxon>
        <taxon>Pseudomonadota</taxon>
        <taxon>Gammaproteobacteria</taxon>
        <taxon>Oceanospirillales</taxon>
        <taxon>Alcanivoracaceae</taxon>
        <taxon>Alloalcanivorax</taxon>
    </lineage>
</organism>
<comment type="catalytic activity">
    <reaction evidence="6">
        <text>arsenic triglutathione + [thioredoxin]-dithiol + S-adenosyl-L-methionine + 2 H2O = methylarsonous acid + [thioredoxin]-disulfide + 3 glutathione + S-adenosyl-L-homocysteine + H(+)</text>
        <dbReference type="Rhea" id="RHEA:69460"/>
        <dbReference type="Rhea" id="RHEA-COMP:10698"/>
        <dbReference type="Rhea" id="RHEA-COMP:10700"/>
        <dbReference type="ChEBI" id="CHEBI:15377"/>
        <dbReference type="ChEBI" id="CHEBI:15378"/>
        <dbReference type="ChEBI" id="CHEBI:17826"/>
        <dbReference type="ChEBI" id="CHEBI:29950"/>
        <dbReference type="ChEBI" id="CHEBI:50058"/>
        <dbReference type="ChEBI" id="CHEBI:57856"/>
        <dbReference type="ChEBI" id="CHEBI:57925"/>
        <dbReference type="ChEBI" id="CHEBI:59789"/>
        <dbReference type="ChEBI" id="CHEBI:183640"/>
        <dbReference type="EC" id="2.1.1.137"/>
    </reaction>
</comment>
<dbReference type="EMBL" id="JAJVKT010000001">
    <property type="protein sequence ID" value="MCE7507260.1"/>
    <property type="molecule type" value="Genomic_DNA"/>
</dbReference>
<dbReference type="Proteomes" id="UP001107961">
    <property type="component" value="Unassembled WGS sequence"/>
</dbReference>
<accession>A0A9Q3VY63</accession>
<evidence type="ECO:0000256" key="6">
    <source>
        <dbReference type="ARBA" id="ARBA00047941"/>
    </source>
</evidence>
<dbReference type="InterPro" id="IPR026669">
    <property type="entry name" value="Arsenite_MeTrfase-like"/>
</dbReference>
<comment type="catalytic activity">
    <reaction evidence="7">
        <text>arsenic triglutathione + 2 [thioredoxin]-dithiol + 2 S-adenosyl-L-methionine + H2O = dimethylarsinous acid + 2 [thioredoxin]-disulfide + 3 glutathione + 2 S-adenosyl-L-homocysteine + 2 H(+)</text>
        <dbReference type="Rhea" id="RHEA:69464"/>
        <dbReference type="Rhea" id="RHEA-COMP:10698"/>
        <dbReference type="Rhea" id="RHEA-COMP:10700"/>
        <dbReference type="ChEBI" id="CHEBI:15377"/>
        <dbReference type="ChEBI" id="CHEBI:15378"/>
        <dbReference type="ChEBI" id="CHEBI:23808"/>
        <dbReference type="ChEBI" id="CHEBI:29950"/>
        <dbReference type="ChEBI" id="CHEBI:50058"/>
        <dbReference type="ChEBI" id="CHEBI:57856"/>
        <dbReference type="ChEBI" id="CHEBI:57925"/>
        <dbReference type="ChEBI" id="CHEBI:59789"/>
        <dbReference type="ChEBI" id="CHEBI:183640"/>
        <dbReference type="EC" id="2.1.1.137"/>
    </reaction>
</comment>
<dbReference type="CDD" id="cd02440">
    <property type="entry name" value="AdoMet_MTases"/>
    <property type="match status" value="1"/>
</dbReference>
<keyword evidence="10" id="KW-0489">Methyltransferase</keyword>
<dbReference type="AlphaFoldDB" id="A0A9Q3VY63"/>
<evidence type="ECO:0000256" key="3">
    <source>
        <dbReference type="ARBA" id="ARBA00034487"/>
    </source>
</evidence>
<evidence type="ECO:0000256" key="1">
    <source>
        <dbReference type="ARBA" id="ARBA00022679"/>
    </source>
</evidence>
<dbReference type="GO" id="GO:0030791">
    <property type="term" value="F:arsenite methyltransferase activity"/>
    <property type="evidence" value="ECO:0007669"/>
    <property type="project" value="UniProtKB-EC"/>
</dbReference>
<protein>
    <recommendedName>
        <fullName evidence="5">Arsenite methyltransferase</fullName>
        <ecNumber evidence="4">2.1.1.137</ecNumber>
    </recommendedName>
</protein>
<dbReference type="Gene3D" id="3.40.5.100">
    <property type="match status" value="1"/>
</dbReference>
<keyword evidence="11" id="KW-1185">Reference proteome</keyword>
<comment type="similarity">
    <text evidence="3">Belongs to the methyltransferase superfamily. Arsenite methyltransferase family.</text>
</comment>
<dbReference type="PANTHER" id="PTHR43675:SF8">
    <property type="entry name" value="ARSENITE METHYLTRANSFERASE"/>
    <property type="match status" value="1"/>
</dbReference>
<comment type="caution">
    <text evidence="10">The sequence shown here is derived from an EMBL/GenBank/DDBJ whole genome shotgun (WGS) entry which is preliminary data.</text>
</comment>
<evidence type="ECO:0000313" key="11">
    <source>
        <dbReference type="Proteomes" id="UP001107961"/>
    </source>
</evidence>
<dbReference type="SUPFAM" id="SSF53335">
    <property type="entry name" value="S-adenosyl-L-methionine-dependent methyltransferases"/>
    <property type="match status" value="1"/>
</dbReference>
<keyword evidence="2" id="KW-0949">S-adenosyl-L-methionine</keyword>
<sequence>MRDDVQDYYGKRLSGSGDLQTNACCDQTPPDYLKPLLARLHDEVISRYYGCGLVAPAALRGARILDLGCGSGRDVYLLSALVGEQGSVVGVDMTGEQLEVARRHQDFHRDQFGHGHSNVAFFEGYIEELDRLDLQPGSFDVVVSNCVINLSTDKAKVISDVKHLLKPGGEFYFSDVYADRRVPQSLTQDPVLYGECLSGALYWNDFLTLSKQCGFADPRLVESRRLTIDNPAIEARLGDIRFYSATYRLFNLDGLEPACEDYGQAVIYKGTVEEHPHGFMLDGHHYLPTGKVFPVCSNTWRMLAESRFHSHFDYIGDFSTHYGIFQGCGTSLPFEDTQSSSSGGSCC</sequence>
<dbReference type="EC" id="2.1.1.137" evidence="4"/>
<dbReference type="RefSeq" id="WP_063140355.1">
    <property type="nucleotide sequence ID" value="NZ_JAJVKT010000001.1"/>
</dbReference>
<keyword evidence="1" id="KW-0808">Transferase</keyword>
<gene>
    <name evidence="10" type="ORF">LZG35_01325</name>
</gene>
<evidence type="ECO:0000259" key="9">
    <source>
        <dbReference type="Pfam" id="PF13847"/>
    </source>
</evidence>
<evidence type="ECO:0000256" key="5">
    <source>
        <dbReference type="ARBA" id="ARBA00034545"/>
    </source>
</evidence>
<evidence type="ECO:0000256" key="7">
    <source>
        <dbReference type="ARBA" id="ARBA00047943"/>
    </source>
</evidence>
<evidence type="ECO:0000256" key="4">
    <source>
        <dbReference type="ARBA" id="ARBA00034521"/>
    </source>
</evidence>
<dbReference type="Pfam" id="PF13847">
    <property type="entry name" value="Methyltransf_31"/>
    <property type="match status" value="1"/>
</dbReference>
<dbReference type="PANTHER" id="PTHR43675">
    <property type="entry name" value="ARSENITE METHYLTRANSFERASE"/>
    <property type="match status" value="1"/>
</dbReference>
<feature type="domain" description="Methyltransferase" evidence="9">
    <location>
        <begin position="61"/>
        <end position="209"/>
    </location>
</feature>
<name>A0A9Q3VY63_9GAMM</name>
<dbReference type="Gene3D" id="3.40.50.150">
    <property type="entry name" value="Vaccinia Virus protein VP39"/>
    <property type="match status" value="1"/>
</dbReference>
<evidence type="ECO:0000256" key="2">
    <source>
        <dbReference type="ARBA" id="ARBA00022691"/>
    </source>
</evidence>
<evidence type="ECO:0000256" key="8">
    <source>
        <dbReference type="ARBA" id="ARBA00048428"/>
    </source>
</evidence>
<evidence type="ECO:0000313" key="10">
    <source>
        <dbReference type="EMBL" id="MCE7507260.1"/>
    </source>
</evidence>
<dbReference type="InterPro" id="IPR029063">
    <property type="entry name" value="SAM-dependent_MTases_sf"/>
</dbReference>
<proteinExistence type="inferred from homology"/>